<gene>
    <name evidence="6" type="primary">20216194</name>
    <name evidence="5" type="ORF">HELRODRAFT_83363</name>
</gene>
<dbReference type="GO" id="GO:0060170">
    <property type="term" value="C:ciliary membrane"/>
    <property type="evidence" value="ECO:0000318"/>
    <property type="project" value="GO_Central"/>
</dbReference>
<dbReference type="EMBL" id="KB096983">
    <property type="protein sequence ID" value="ESO00184.1"/>
    <property type="molecule type" value="Genomic_DNA"/>
</dbReference>
<keyword evidence="7" id="KW-1185">Reference proteome</keyword>
<dbReference type="AlphaFoldDB" id="T1G546"/>
<evidence type="ECO:0000256" key="2">
    <source>
        <dbReference type="ARBA" id="ARBA00023134"/>
    </source>
</evidence>
<organism evidence="6 7">
    <name type="scientific">Helobdella robusta</name>
    <name type="common">Californian leech</name>
    <dbReference type="NCBI Taxonomy" id="6412"/>
    <lineage>
        <taxon>Eukaryota</taxon>
        <taxon>Metazoa</taxon>
        <taxon>Spiralia</taxon>
        <taxon>Lophotrochozoa</taxon>
        <taxon>Annelida</taxon>
        <taxon>Clitellata</taxon>
        <taxon>Hirudinea</taxon>
        <taxon>Rhynchobdellida</taxon>
        <taxon>Glossiphoniidae</taxon>
        <taxon>Helobdella</taxon>
    </lineage>
</organism>
<dbReference type="Pfam" id="PF00025">
    <property type="entry name" value="Arf"/>
    <property type="match status" value="1"/>
</dbReference>
<dbReference type="SUPFAM" id="SSF52540">
    <property type="entry name" value="P-loop containing nucleoside triphosphate hydrolases"/>
    <property type="match status" value="1"/>
</dbReference>
<dbReference type="RefSeq" id="XP_009021618.1">
    <property type="nucleotide sequence ID" value="XM_009023370.1"/>
</dbReference>
<dbReference type="EMBL" id="AMQM01005508">
    <property type="status" value="NOT_ANNOTATED_CDS"/>
    <property type="molecule type" value="Genomic_DNA"/>
</dbReference>
<evidence type="ECO:0000313" key="7">
    <source>
        <dbReference type="Proteomes" id="UP000015101"/>
    </source>
</evidence>
<evidence type="ECO:0000256" key="4">
    <source>
        <dbReference type="PIRSR" id="PIRSR606689-2"/>
    </source>
</evidence>
<keyword evidence="4" id="KW-0460">Magnesium</keyword>
<feature type="binding site" evidence="4">
    <location>
        <position position="33"/>
    </location>
    <ligand>
        <name>Mg(2+)</name>
        <dbReference type="ChEBI" id="CHEBI:18420"/>
    </ligand>
</feature>
<protein>
    <submittedName>
        <fullName evidence="5 6">Uncharacterized protein</fullName>
    </submittedName>
</protein>
<dbReference type="EMBL" id="AMQM01005510">
    <property type="status" value="NOT_ANNOTATED_CDS"/>
    <property type="molecule type" value="Genomic_DNA"/>
</dbReference>
<dbReference type="Proteomes" id="UP000015101">
    <property type="component" value="Unassembled WGS sequence"/>
</dbReference>
<dbReference type="GO" id="GO:0097500">
    <property type="term" value="P:receptor localization to non-motile cilium"/>
    <property type="evidence" value="ECO:0000318"/>
    <property type="project" value="GO_Central"/>
</dbReference>
<dbReference type="PANTHER" id="PTHR46090">
    <property type="entry name" value="ADP-RIBOSYLATION FACTOR-LIKE PROTEIN 13B"/>
    <property type="match status" value="1"/>
</dbReference>
<dbReference type="InterPro" id="IPR051995">
    <property type="entry name" value="Ciliary_GTPase"/>
</dbReference>
<dbReference type="EMBL" id="AMQM01005506">
    <property type="status" value="NOT_ANNOTATED_CDS"/>
    <property type="molecule type" value="Genomic_DNA"/>
</dbReference>
<sequence>RKITLAIFGLDNAGKTLTAKGLLGQPEGLVAPTIGFSNMSFTFHDNDITLYDLGGGKNIREIWKNYFTDVHGLIYVVDASDYARLSESKAELLKLVNNNFIKGKPILILANKQDISGALDKSDLCNELNLENIANEFETPCKIESCTAQIKKAKTIDKSLYSGFEWLVNAICSNWTDLQHRVNFDTNEKINIENFKKSERLERLKNGKKTKFVKLLFIILQALFRQQISLAVTNVKDGIHTRGVYGWIVQHFAIFFSNTFSSPQST</sequence>
<dbReference type="GO" id="GO:0046872">
    <property type="term" value="F:metal ion binding"/>
    <property type="evidence" value="ECO:0007669"/>
    <property type="project" value="UniProtKB-KW"/>
</dbReference>
<reference evidence="5 7" key="2">
    <citation type="journal article" date="2013" name="Nature">
        <title>Insights into bilaterian evolution from three spiralian genomes.</title>
        <authorList>
            <person name="Simakov O."/>
            <person name="Marletaz F."/>
            <person name="Cho S.J."/>
            <person name="Edsinger-Gonzales E."/>
            <person name="Havlak P."/>
            <person name="Hellsten U."/>
            <person name="Kuo D.H."/>
            <person name="Larsson T."/>
            <person name="Lv J."/>
            <person name="Arendt D."/>
            <person name="Savage R."/>
            <person name="Osoegawa K."/>
            <person name="de Jong P."/>
            <person name="Grimwood J."/>
            <person name="Chapman J.A."/>
            <person name="Shapiro H."/>
            <person name="Aerts A."/>
            <person name="Otillar R.P."/>
            <person name="Terry A.Y."/>
            <person name="Boore J.L."/>
            <person name="Grigoriev I.V."/>
            <person name="Lindberg D.R."/>
            <person name="Seaver E.C."/>
            <person name="Weisblat D.A."/>
            <person name="Putnam N.H."/>
            <person name="Rokhsar D.S."/>
        </authorList>
    </citation>
    <scope>NUCLEOTIDE SEQUENCE</scope>
</reference>
<dbReference type="SMART" id="SM00177">
    <property type="entry name" value="ARF"/>
    <property type="match status" value="1"/>
</dbReference>
<dbReference type="InterPro" id="IPR006689">
    <property type="entry name" value="Small_GTPase_ARF/SAR"/>
</dbReference>
<feature type="binding site" evidence="3">
    <location>
        <position position="55"/>
    </location>
    <ligand>
        <name>GTP</name>
        <dbReference type="ChEBI" id="CHEBI:37565"/>
    </ligand>
</feature>
<dbReference type="STRING" id="6412.T1G546"/>
<dbReference type="PANTHER" id="PTHR46090:SF2">
    <property type="entry name" value="ADP-RIBOSYLATION FACTOR-LIKE PROTEIN 13B"/>
    <property type="match status" value="1"/>
</dbReference>
<dbReference type="InterPro" id="IPR027417">
    <property type="entry name" value="P-loop_NTPase"/>
</dbReference>
<reference evidence="7" key="1">
    <citation type="submission" date="2012-12" db="EMBL/GenBank/DDBJ databases">
        <authorList>
            <person name="Hellsten U."/>
            <person name="Grimwood J."/>
            <person name="Chapman J.A."/>
            <person name="Shapiro H."/>
            <person name="Aerts A."/>
            <person name="Otillar R.P."/>
            <person name="Terry A.Y."/>
            <person name="Boore J.L."/>
            <person name="Simakov O."/>
            <person name="Marletaz F."/>
            <person name="Cho S.-J."/>
            <person name="Edsinger-Gonzales E."/>
            <person name="Havlak P."/>
            <person name="Kuo D.-H."/>
            <person name="Larsson T."/>
            <person name="Lv J."/>
            <person name="Arendt D."/>
            <person name="Savage R."/>
            <person name="Osoegawa K."/>
            <person name="de Jong P."/>
            <person name="Lindberg D.R."/>
            <person name="Seaver E.C."/>
            <person name="Weisblat D.A."/>
            <person name="Putnam N.H."/>
            <person name="Grigoriev I.V."/>
            <person name="Rokhsar D.S."/>
        </authorList>
    </citation>
    <scope>NUCLEOTIDE SEQUENCE</scope>
</reference>
<dbReference type="KEGG" id="hro:HELRODRAFT_83363"/>
<dbReference type="CTD" id="20216194"/>
<dbReference type="OrthoDB" id="14717at2759"/>
<dbReference type="Gene3D" id="3.40.50.300">
    <property type="entry name" value="P-loop containing nucleotide triphosphate hydrolases"/>
    <property type="match status" value="1"/>
</dbReference>
<dbReference type="PRINTS" id="PR00328">
    <property type="entry name" value="SAR1GTPBP"/>
</dbReference>
<evidence type="ECO:0000313" key="5">
    <source>
        <dbReference type="EMBL" id="ESO00184.1"/>
    </source>
</evidence>
<dbReference type="EnsemblMetazoa" id="HelroT83363">
    <property type="protein sequence ID" value="HelroP83363"/>
    <property type="gene ID" value="HelroG83363"/>
</dbReference>
<dbReference type="FunFam" id="3.40.50.300:FF:000415">
    <property type="entry name" value="ADP-ribosylation factor-like GTPase 13B"/>
    <property type="match status" value="1"/>
</dbReference>
<dbReference type="GO" id="GO:0003924">
    <property type="term" value="F:GTPase activity"/>
    <property type="evidence" value="ECO:0007669"/>
    <property type="project" value="InterPro"/>
</dbReference>
<reference evidence="6" key="3">
    <citation type="submission" date="2015-06" db="UniProtKB">
        <authorList>
            <consortium name="EnsemblMetazoa"/>
        </authorList>
    </citation>
    <scope>IDENTIFICATION</scope>
</reference>
<keyword evidence="1 3" id="KW-0547">Nucleotide-binding</keyword>
<evidence type="ECO:0000256" key="1">
    <source>
        <dbReference type="ARBA" id="ARBA00022741"/>
    </source>
</evidence>
<dbReference type="PROSITE" id="PS51417">
    <property type="entry name" value="ARF"/>
    <property type="match status" value="1"/>
</dbReference>
<dbReference type="GO" id="GO:1905515">
    <property type="term" value="P:non-motile cilium assembly"/>
    <property type="evidence" value="ECO:0000318"/>
    <property type="project" value="GO_Central"/>
</dbReference>
<dbReference type="GeneID" id="20216194"/>
<dbReference type="HOGENOM" id="CLU_040729_12_4_1"/>
<feature type="binding site" evidence="4">
    <location>
        <position position="16"/>
    </location>
    <ligand>
        <name>Mg(2+)</name>
        <dbReference type="ChEBI" id="CHEBI:18420"/>
    </ligand>
</feature>
<dbReference type="eggNOG" id="KOG0073">
    <property type="taxonomic scope" value="Eukaryota"/>
</dbReference>
<proteinExistence type="predicted"/>
<name>T1G546_HELRO</name>
<dbReference type="GO" id="GO:0097730">
    <property type="term" value="C:non-motile cilium"/>
    <property type="evidence" value="ECO:0000318"/>
    <property type="project" value="GO_Central"/>
</dbReference>
<dbReference type="InParanoid" id="T1G546"/>
<dbReference type="GO" id="GO:0005525">
    <property type="term" value="F:GTP binding"/>
    <property type="evidence" value="ECO:0007669"/>
    <property type="project" value="UniProtKB-KW"/>
</dbReference>
<dbReference type="SMART" id="SM00178">
    <property type="entry name" value="SAR"/>
    <property type="match status" value="1"/>
</dbReference>
<feature type="binding site" evidence="3">
    <location>
        <begin position="9"/>
        <end position="16"/>
    </location>
    <ligand>
        <name>GTP</name>
        <dbReference type="ChEBI" id="CHEBI:37565"/>
    </ligand>
</feature>
<dbReference type="EMBL" id="AMQM01005509">
    <property type="status" value="NOT_ANNOTATED_CDS"/>
    <property type="molecule type" value="Genomic_DNA"/>
</dbReference>
<keyword evidence="2 3" id="KW-0342">GTP-binding</keyword>
<keyword evidence="4" id="KW-0479">Metal-binding</keyword>
<evidence type="ECO:0000313" key="6">
    <source>
        <dbReference type="EnsemblMetazoa" id="HelroP83363"/>
    </source>
</evidence>
<accession>T1G546</accession>
<evidence type="ECO:0000256" key="3">
    <source>
        <dbReference type="PIRSR" id="PIRSR606689-1"/>
    </source>
</evidence>
<dbReference type="EMBL" id="AMQM01005507">
    <property type="status" value="NOT_ANNOTATED_CDS"/>
    <property type="molecule type" value="Genomic_DNA"/>
</dbReference>
<dbReference type="OMA" id="DRRNHQP"/>
<feature type="binding site" evidence="3">
    <location>
        <begin position="111"/>
        <end position="114"/>
    </location>
    <ligand>
        <name>GTP</name>
        <dbReference type="ChEBI" id="CHEBI:37565"/>
    </ligand>
</feature>